<evidence type="ECO:0000313" key="2">
    <source>
        <dbReference type="Proteomes" id="UP001337305"/>
    </source>
</evidence>
<comment type="caution">
    <text evidence="1">The sequence shown here is derived from an EMBL/GenBank/DDBJ whole genome shotgun (WGS) entry which is preliminary data.</text>
</comment>
<dbReference type="RefSeq" id="WP_303306600.1">
    <property type="nucleotide sequence ID" value="NZ_JAODOP010000004.1"/>
</dbReference>
<organism evidence="1 2">
    <name type="scientific">Flavivirga spongiicola</name>
    <dbReference type="NCBI Taxonomy" id="421621"/>
    <lineage>
        <taxon>Bacteria</taxon>
        <taxon>Pseudomonadati</taxon>
        <taxon>Bacteroidota</taxon>
        <taxon>Flavobacteriia</taxon>
        <taxon>Flavobacteriales</taxon>
        <taxon>Flavobacteriaceae</taxon>
        <taxon>Flavivirga</taxon>
    </lineage>
</organism>
<gene>
    <name evidence="1" type="ORF">N1F79_14115</name>
</gene>
<dbReference type="EMBL" id="JAODOP010000004">
    <property type="protein sequence ID" value="MEF3834269.1"/>
    <property type="molecule type" value="Genomic_DNA"/>
</dbReference>
<dbReference type="PROSITE" id="PS51197">
    <property type="entry name" value="HTH_RRF2_2"/>
    <property type="match status" value="1"/>
</dbReference>
<proteinExistence type="predicted"/>
<keyword evidence="2" id="KW-1185">Reference proteome</keyword>
<dbReference type="Pfam" id="PF02082">
    <property type="entry name" value="Rrf2"/>
    <property type="match status" value="1"/>
</dbReference>
<dbReference type="SUPFAM" id="SSF46785">
    <property type="entry name" value="Winged helix' DNA-binding domain"/>
    <property type="match status" value="1"/>
</dbReference>
<dbReference type="InterPro" id="IPR036390">
    <property type="entry name" value="WH_DNA-bd_sf"/>
</dbReference>
<dbReference type="InterPro" id="IPR000944">
    <property type="entry name" value="Tscrpt_reg_Rrf2"/>
</dbReference>
<reference evidence="1 2" key="1">
    <citation type="submission" date="2022-09" db="EMBL/GenBank/DDBJ databases">
        <title>Genome sequencing of Flavivirga sp. MEBiC05379.</title>
        <authorList>
            <person name="Oh H.-M."/>
            <person name="Kwon K.K."/>
            <person name="Park M.J."/>
            <person name="Yang S.-H."/>
        </authorList>
    </citation>
    <scope>NUCLEOTIDE SEQUENCE [LARGE SCALE GENOMIC DNA]</scope>
    <source>
        <strain evidence="1 2">MEBiC05379</strain>
    </source>
</reference>
<dbReference type="Gene3D" id="1.10.10.10">
    <property type="entry name" value="Winged helix-like DNA-binding domain superfamily/Winged helix DNA-binding domain"/>
    <property type="match status" value="1"/>
</dbReference>
<dbReference type="PANTHER" id="PTHR33221">
    <property type="entry name" value="WINGED HELIX-TURN-HELIX TRANSCRIPTIONAL REGULATOR, RRF2 FAMILY"/>
    <property type="match status" value="1"/>
</dbReference>
<dbReference type="NCBIfam" id="TIGR00738">
    <property type="entry name" value="rrf2_super"/>
    <property type="match status" value="1"/>
</dbReference>
<sequence>MLSNSSKYAIKAVLFLALNASEKNKVMAKDISQPINVPQAYIAKLLQALVKEKIVSSVRGPKGGFYLDETNLNRPVISIVNVIDGEKRLNSCLMSLKKCNEEKPCPLHNILSPSRSYILNSLKSKTIKDLIVEVKSGDAFLPL</sequence>
<dbReference type="Proteomes" id="UP001337305">
    <property type="component" value="Unassembled WGS sequence"/>
</dbReference>
<evidence type="ECO:0000313" key="1">
    <source>
        <dbReference type="EMBL" id="MEF3834269.1"/>
    </source>
</evidence>
<dbReference type="InterPro" id="IPR036388">
    <property type="entry name" value="WH-like_DNA-bd_sf"/>
</dbReference>
<accession>A0ABU7XUX5</accession>
<dbReference type="PANTHER" id="PTHR33221:SF13">
    <property type="entry name" value="TRANSCRIPTIONAL REGULATOR-RELATED"/>
    <property type="match status" value="1"/>
</dbReference>
<name>A0ABU7XUX5_9FLAO</name>
<protein>
    <submittedName>
        <fullName evidence="1">Rrf2 family transcriptional regulator</fullName>
    </submittedName>
</protein>